<accession>A0A975HDE8</accession>
<dbReference type="SUPFAM" id="SSF53686">
    <property type="entry name" value="Tryptophan synthase beta subunit-like PLP-dependent enzymes"/>
    <property type="match status" value="1"/>
</dbReference>
<keyword evidence="4" id="KW-0456">Lyase</keyword>
<sequence length="399" mass="41738">MILLNELPEKNRSISEMDRLMLGREAPGQVLSYLRLCPDYAPTPLFRLPALAAALGIGGLRIKDEGARLGLGSFKALGGAYAVIRIIAEMAERALGRPIDPAMLTAPEVRAIAAGVTVGCATDGNHGRSVAAGARLMGARAVIFLHRGVSAEREAAIAALGATTVRVEGNYDDSVAHALRVCSERGWPVVSDTSWPGYEATPLRVMQGYTAMLREVLDAAPVPPSHVFIQAGVGGVAAAIAAHLSDVCGDAMPRIVVVEPDRAACLLESARRGKAGPIPHGEPTLMAMLECYEPSPVAWRILARTAHAFMTVGEEDAADAMRRLARPIDGDPAIVAGESGGVGLAALLSVADDPEARRLLDLGPDAEVLLFNTEGATDPGIYRSITGIEPDALLAAARS</sequence>
<dbReference type="InterPro" id="IPR010081">
    <property type="entry name" value="DiNH2opropionate_NH3_lyase"/>
</dbReference>
<dbReference type="Pfam" id="PF00291">
    <property type="entry name" value="PALP"/>
    <property type="match status" value="1"/>
</dbReference>
<dbReference type="PANTHER" id="PTHR42937">
    <property type="match status" value="1"/>
</dbReference>
<dbReference type="EMBL" id="CP059319">
    <property type="protein sequence ID" value="QTH21345.1"/>
    <property type="molecule type" value="Genomic_DNA"/>
</dbReference>
<reference evidence="4" key="2">
    <citation type="submission" date="2021-04" db="EMBL/GenBank/DDBJ databases">
        <title>Isolation and genomic analysis of the ibuprofen-degrading bacterium Sphingomonas strain MPO218.</title>
        <authorList>
            <person name="Aulestia M."/>
            <person name="Flores A."/>
            <person name="Mangas E.L."/>
            <person name="Perez-Pulido A.J."/>
            <person name="Santero E."/>
            <person name="Camacho E.M."/>
        </authorList>
    </citation>
    <scope>NUCLEOTIDE SEQUENCE</scope>
    <source>
        <strain evidence="4">MPO218</strain>
    </source>
</reference>
<gene>
    <name evidence="4" type="ORF">HRJ34_24000</name>
</gene>
<dbReference type="Gene3D" id="3.40.50.1100">
    <property type="match status" value="3"/>
</dbReference>
<dbReference type="InterPro" id="IPR036052">
    <property type="entry name" value="TrpB-like_PALP_sf"/>
</dbReference>
<dbReference type="GO" id="GO:0008838">
    <property type="term" value="F:diaminopropionate ammonia-lyase activity"/>
    <property type="evidence" value="ECO:0007669"/>
    <property type="project" value="UniProtKB-EC"/>
</dbReference>
<evidence type="ECO:0000313" key="5">
    <source>
        <dbReference type="Proteomes" id="UP000664914"/>
    </source>
</evidence>
<proteinExistence type="predicted"/>
<evidence type="ECO:0000256" key="1">
    <source>
        <dbReference type="ARBA" id="ARBA00001933"/>
    </source>
</evidence>
<feature type="domain" description="Tryptophan synthase beta chain-like PALP" evidence="3">
    <location>
        <begin position="39"/>
        <end position="369"/>
    </location>
</feature>
<dbReference type="EC" id="4.3.1.15" evidence="4"/>
<name>A0A975HDE8_9SPHN</name>
<dbReference type="RefSeq" id="WP_208632657.1">
    <property type="nucleotide sequence ID" value="NZ_CP059319.1"/>
</dbReference>
<dbReference type="Proteomes" id="UP000664914">
    <property type="component" value="Chromosome"/>
</dbReference>
<dbReference type="GO" id="GO:0030170">
    <property type="term" value="F:pyridoxal phosphate binding"/>
    <property type="evidence" value="ECO:0007669"/>
    <property type="project" value="InterPro"/>
</dbReference>
<dbReference type="PANTHER" id="PTHR42937:SF1">
    <property type="entry name" value="DIAMINOPROPIONATE AMMONIA-LYASE"/>
    <property type="match status" value="1"/>
</dbReference>
<keyword evidence="2" id="KW-0663">Pyridoxal phosphate</keyword>
<evidence type="ECO:0000259" key="3">
    <source>
        <dbReference type="Pfam" id="PF00291"/>
    </source>
</evidence>
<reference evidence="4" key="1">
    <citation type="submission" date="2020-07" db="EMBL/GenBank/DDBJ databases">
        <authorList>
            <person name="Camacho E."/>
        </authorList>
    </citation>
    <scope>NUCLEOTIDE SEQUENCE</scope>
    <source>
        <strain evidence="4">MPO218</strain>
    </source>
</reference>
<protein>
    <submittedName>
        <fullName evidence="4">Diaminopropionate ammonia-lyase</fullName>
        <ecNumber evidence="4">4.3.1.15</ecNumber>
    </submittedName>
</protein>
<evidence type="ECO:0000313" key="4">
    <source>
        <dbReference type="EMBL" id="QTH21345.1"/>
    </source>
</evidence>
<dbReference type="AlphaFoldDB" id="A0A975HDE8"/>
<dbReference type="NCBIfam" id="TIGR01747">
    <property type="entry name" value="diampropi_NH3ly"/>
    <property type="match status" value="1"/>
</dbReference>
<comment type="cofactor">
    <cofactor evidence="1">
        <name>pyridoxal 5'-phosphate</name>
        <dbReference type="ChEBI" id="CHEBI:597326"/>
    </cofactor>
</comment>
<dbReference type="NCBIfam" id="NF006058">
    <property type="entry name" value="PRK08206.1"/>
    <property type="match status" value="1"/>
</dbReference>
<evidence type="ECO:0000256" key="2">
    <source>
        <dbReference type="ARBA" id="ARBA00022898"/>
    </source>
</evidence>
<organism evidence="4 5">
    <name type="scientific">Rhizorhabdus wittichii</name>
    <dbReference type="NCBI Taxonomy" id="160791"/>
    <lineage>
        <taxon>Bacteria</taxon>
        <taxon>Pseudomonadati</taxon>
        <taxon>Pseudomonadota</taxon>
        <taxon>Alphaproteobacteria</taxon>
        <taxon>Sphingomonadales</taxon>
        <taxon>Sphingomonadaceae</taxon>
        <taxon>Rhizorhabdus</taxon>
    </lineage>
</organism>
<dbReference type="InterPro" id="IPR001926">
    <property type="entry name" value="TrpB-like_PALP"/>
</dbReference>